<proteinExistence type="inferred from homology"/>
<keyword evidence="1 6" id="KW-0963">Cytoplasm</keyword>
<dbReference type="GO" id="GO:0005737">
    <property type="term" value="C:cytoplasm"/>
    <property type="evidence" value="ECO:0007669"/>
    <property type="project" value="UniProtKB-SubCell"/>
</dbReference>
<dbReference type="PANTHER" id="PTHR42749:SF1">
    <property type="entry name" value="CELL SHAPE-DETERMINING PROTEIN MREB"/>
    <property type="match status" value="1"/>
</dbReference>
<keyword evidence="3 6" id="KW-0067">ATP-binding</keyword>
<keyword evidence="8" id="KW-1185">Reference proteome</keyword>
<evidence type="ECO:0000256" key="4">
    <source>
        <dbReference type="ARBA" id="ARBA00022960"/>
    </source>
</evidence>
<evidence type="ECO:0000256" key="5">
    <source>
        <dbReference type="ARBA" id="ARBA00023458"/>
    </source>
</evidence>
<dbReference type="GO" id="GO:0000902">
    <property type="term" value="P:cell morphogenesis"/>
    <property type="evidence" value="ECO:0007669"/>
    <property type="project" value="InterPro"/>
</dbReference>
<evidence type="ECO:0000256" key="3">
    <source>
        <dbReference type="ARBA" id="ARBA00022840"/>
    </source>
</evidence>
<feature type="binding site" evidence="6">
    <location>
        <begin position="209"/>
        <end position="212"/>
    </location>
    <ligand>
        <name>ATP</name>
        <dbReference type="ChEBI" id="CHEBI:30616"/>
    </ligand>
</feature>
<gene>
    <name evidence="6" type="primary">mreB</name>
    <name evidence="7" type="ORF">BJY28_003016</name>
</gene>
<accession>A0A852X805</accession>
<dbReference type="Proteomes" id="UP000592181">
    <property type="component" value="Unassembled WGS sequence"/>
</dbReference>
<dbReference type="HAMAP" id="MF_02207">
    <property type="entry name" value="MreB"/>
    <property type="match status" value="1"/>
</dbReference>
<protein>
    <recommendedName>
        <fullName evidence="6">Cell shape-determining protein MreB</fullName>
    </recommendedName>
</protein>
<keyword evidence="4 6" id="KW-0133">Cell shape</keyword>
<dbReference type="EMBL" id="JACBZX010000001">
    <property type="protein sequence ID" value="NYG38547.1"/>
    <property type="molecule type" value="Genomic_DNA"/>
</dbReference>
<comment type="caution">
    <text evidence="7">The sequence shown here is derived from an EMBL/GenBank/DDBJ whole genome shotgun (WGS) entry which is preliminary data.</text>
</comment>
<dbReference type="InterPro" id="IPR056546">
    <property type="entry name" value="MreB_MamK-like"/>
</dbReference>
<evidence type="ECO:0000256" key="6">
    <source>
        <dbReference type="HAMAP-Rule" id="MF_02207"/>
    </source>
</evidence>
<comment type="subunit">
    <text evidence="6">Forms polymers.</text>
</comment>
<dbReference type="InterPro" id="IPR043129">
    <property type="entry name" value="ATPase_NBD"/>
</dbReference>
<dbReference type="CDD" id="cd10225">
    <property type="entry name" value="ASKHA_NBD_MreB-like"/>
    <property type="match status" value="1"/>
</dbReference>
<dbReference type="GO" id="GO:0005524">
    <property type="term" value="F:ATP binding"/>
    <property type="evidence" value="ECO:0007669"/>
    <property type="project" value="UniProtKB-KW"/>
</dbReference>
<evidence type="ECO:0000313" key="7">
    <source>
        <dbReference type="EMBL" id="NYG38547.1"/>
    </source>
</evidence>
<dbReference type="AlphaFoldDB" id="A0A852X805"/>
<comment type="caution">
    <text evidence="6">Lacks conserved residue(s) required for the propagation of feature annotation.</text>
</comment>
<feature type="binding site" evidence="6">
    <location>
        <begin position="161"/>
        <end position="163"/>
    </location>
    <ligand>
        <name>ATP</name>
        <dbReference type="ChEBI" id="CHEBI:30616"/>
    </ligand>
</feature>
<comment type="subcellular location">
    <subcellularLocation>
        <location evidence="6">Cytoplasm</location>
    </subcellularLocation>
    <text evidence="6">Membrane-associated.</text>
</comment>
<dbReference type="SUPFAM" id="SSF53067">
    <property type="entry name" value="Actin-like ATPase domain"/>
    <property type="match status" value="2"/>
</dbReference>
<name>A0A852X805_9MICO</name>
<dbReference type="Pfam" id="PF06723">
    <property type="entry name" value="MreB_Mbl"/>
    <property type="match status" value="1"/>
</dbReference>
<reference evidence="7 8" key="1">
    <citation type="submission" date="2020-07" db="EMBL/GenBank/DDBJ databases">
        <title>Sequencing the genomes of 1000 actinobacteria strains.</title>
        <authorList>
            <person name="Klenk H.-P."/>
        </authorList>
    </citation>
    <scope>NUCLEOTIDE SEQUENCE [LARGE SCALE GENOMIC DNA]</scope>
    <source>
        <strain evidence="7 8">DSM 24723</strain>
    </source>
</reference>
<dbReference type="NCBIfam" id="NF010539">
    <property type="entry name" value="PRK13927.1"/>
    <property type="match status" value="1"/>
</dbReference>
<dbReference type="RefSeq" id="WP_179463725.1">
    <property type="nucleotide sequence ID" value="NZ_JACBZX010000001.1"/>
</dbReference>
<sequence length="342" mass="35852">MAGRRWWVGADLAIDLGTASTLIHRQGEGIVLDEPTVVALDAASGALVAAGSRAKEMLGRTPGTMRAVRPLRHGVVSDPDVTEQMLRYFTDQVGISRVLRPRMVICVPSEVTGVERRAVEEAALRVGARSVYLVEEPVVAAIGAALPVTDTQASVVVDIGGGSTDAAILALGGVVASRSARVAGDALDEAITQHVKSELSLLLGERSAEEVKIAVGSAYPLAQEHSTRVRGRDLLTGLPRTVELGSGQVRRAIDPPVRQIIDLVRALLDRCPPELSGDVLGRGVTLTGGGALLPGLEARMQHELGVPVTAATDPLRAVARGVGRCVDDFAALQPVLVDGHRF</sequence>
<evidence type="ECO:0000313" key="8">
    <source>
        <dbReference type="Proteomes" id="UP000592181"/>
    </source>
</evidence>
<comment type="function">
    <text evidence="6">Forms membrane-associated dynamic filaments that are essential for cell shape determination. Acts by regulating cell wall synthesis and cell elongation, and thus cell shape. A feedback loop between cell geometry and MreB localization may maintain elongated cell shape by targeting cell wall growth to regions of negative cell wall curvature.</text>
</comment>
<dbReference type="GO" id="GO:0008360">
    <property type="term" value="P:regulation of cell shape"/>
    <property type="evidence" value="ECO:0007669"/>
    <property type="project" value="UniProtKB-UniRule"/>
</dbReference>
<organism evidence="7 8">
    <name type="scientific">Janibacter alkaliphilus</name>
    <dbReference type="NCBI Taxonomy" id="1069963"/>
    <lineage>
        <taxon>Bacteria</taxon>
        <taxon>Bacillati</taxon>
        <taxon>Actinomycetota</taxon>
        <taxon>Actinomycetes</taxon>
        <taxon>Micrococcales</taxon>
        <taxon>Intrasporangiaceae</taxon>
        <taxon>Janibacter</taxon>
    </lineage>
</organism>
<dbReference type="PANTHER" id="PTHR42749">
    <property type="entry name" value="CELL SHAPE-DETERMINING PROTEIN MREB"/>
    <property type="match status" value="1"/>
</dbReference>
<feature type="binding site" evidence="6">
    <location>
        <begin position="289"/>
        <end position="292"/>
    </location>
    <ligand>
        <name>ATP</name>
        <dbReference type="ChEBI" id="CHEBI:30616"/>
    </ligand>
</feature>
<evidence type="ECO:0000256" key="1">
    <source>
        <dbReference type="ARBA" id="ARBA00022490"/>
    </source>
</evidence>
<evidence type="ECO:0000256" key="2">
    <source>
        <dbReference type="ARBA" id="ARBA00022741"/>
    </source>
</evidence>
<dbReference type="NCBIfam" id="TIGR00904">
    <property type="entry name" value="mreB"/>
    <property type="match status" value="1"/>
</dbReference>
<dbReference type="Gene3D" id="3.30.420.40">
    <property type="match status" value="2"/>
</dbReference>
<dbReference type="InterPro" id="IPR004753">
    <property type="entry name" value="MreB"/>
</dbReference>
<comment type="similarity">
    <text evidence="5 6">Belongs to the FtsA/MreB family.</text>
</comment>
<dbReference type="PRINTS" id="PR01652">
    <property type="entry name" value="SHAPEPROTEIN"/>
</dbReference>
<keyword evidence="2 6" id="KW-0547">Nucleotide-binding</keyword>